<protein>
    <submittedName>
        <fullName evidence="1">Uncharacterized protein</fullName>
    </submittedName>
</protein>
<sequence length="76" mass="8333">MHRILPPAAALQGVEIFHALAVGKVSYRIKMVEYEQRIALEIATDTRTPSGLEKLTQPLVADAGNCQAHLIALPVW</sequence>
<name>K2J372_9PROT</name>
<evidence type="ECO:0000313" key="1">
    <source>
        <dbReference type="EMBL" id="EKE69533.1"/>
    </source>
</evidence>
<dbReference type="AlphaFoldDB" id="K2J372"/>
<evidence type="ECO:0000313" key="2">
    <source>
        <dbReference type="Proteomes" id="UP000006746"/>
    </source>
</evidence>
<proteinExistence type="predicted"/>
<accession>K2J372</accession>
<reference evidence="1 2" key="1">
    <citation type="journal article" date="2012" name="J. Bacteriol.">
        <title>Genome Sequence of Oceanibaculum indicum Type Strain P24.</title>
        <authorList>
            <person name="Lai Q."/>
            <person name="Shao Z."/>
        </authorList>
    </citation>
    <scope>NUCLEOTIDE SEQUENCE [LARGE SCALE GENOMIC DNA]</scope>
    <source>
        <strain evidence="1 2">P24</strain>
    </source>
</reference>
<dbReference type="EMBL" id="AMRL01000029">
    <property type="protein sequence ID" value="EKE69533.1"/>
    <property type="molecule type" value="Genomic_DNA"/>
</dbReference>
<keyword evidence="2" id="KW-1185">Reference proteome</keyword>
<dbReference type="STRING" id="1207063.P24_16350"/>
<organism evidence="1 2">
    <name type="scientific">Oceanibaculum indicum P24</name>
    <dbReference type="NCBI Taxonomy" id="1207063"/>
    <lineage>
        <taxon>Bacteria</taxon>
        <taxon>Pseudomonadati</taxon>
        <taxon>Pseudomonadota</taxon>
        <taxon>Alphaproteobacteria</taxon>
        <taxon>Rhodospirillales</taxon>
        <taxon>Oceanibaculaceae</taxon>
        <taxon>Oceanibaculum</taxon>
    </lineage>
</organism>
<comment type="caution">
    <text evidence="1">The sequence shown here is derived from an EMBL/GenBank/DDBJ whole genome shotgun (WGS) entry which is preliminary data.</text>
</comment>
<gene>
    <name evidence="1" type="ORF">P24_16350</name>
</gene>
<dbReference type="Proteomes" id="UP000006746">
    <property type="component" value="Unassembled WGS sequence"/>
</dbReference>